<dbReference type="InterPro" id="IPR000477">
    <property type="entry name" value="RT_dom"/>
</dbReference>
<keyword evidence="3" id="KW-0808">Transferase</keyword>
<evidence type="ECO:0000256" key="3">
    <source>
        <dbReference type="ARBA" id="ARBA00022679"/>
    </source>
</evidence>
<dbReference type="Pfam" id="PF00078">
    <property type="entry name" value="RVT_1"/>
    <property type="match status" value="1"/>
</dbReference>
<dbReference type="Gene3D" id="3.30.420.10">
    <property type="entry name" value="Ribonuclease H-like superfamily/Ribonuclease H"/>
    <property type="match status" value="1"/>
</dbReference>
<feature type="compositionally biased region" description="Basic and acidic residues" evidence="16">
    <location>
        <begin position="184"/>
        <end position="200"/>
    </location>
</feature>
<dbReference type="Pfam" id="PF17917">
    <property type="entry name" value="RT_RNaseH"/>
    <property type="match status" value="1"/>
</dbReference>
<dbReference type="PANTHER" id="PTHR37984">
    <property type="entry name" value="PROTEIN CBG26694"/>
    <property type="match status" value="1"/>
</dbReference>
<dbReference type="InterPro" id="IPR016197">
    <property type="entry name" value="Chromo-like_dom_sf"/>
</dbReference>
<dbReference type="InterPro" id="IPR012337">
    <property type="entry name" value="RNaseH-like_sf"/>
</dbReference>
<reference evidence="18" key="1">
    <citation type="journal article" date="2022" name="Int. J. Mol. Sci.">
        <title>Draft Genome of Tanacetum Coccineum: Genomic Comparison of Closely Related Tanacetum-Family Plants.</title>
        <authorList>
            <person name="Yamashiro T."/>
            <person name="Shiraishi A."/>
            <person name="Nakayama K."/>
            <person name="Satake H."/>
        </authorList>
    </citation>
    <scope>NUCLEOTIDE SEQUENCE</scope>
</reference>
<dbReference type="CDD" id="cd01647">
    <property type="entry name" value="RT_LTR"/>
    <property type="match status" value="1"/>
</dbReference>
<accession>A0ABQ5ALD9</accession>
<evidence type="ECO:0000259" key="17">
    <source>
        <dbReference type="PROSITE" id="PS50994"/>
    </source>
</evidence>
<keyword evidence="10" id="KW-0460">Magnesium</keyword>
<evidence type="ECO:0000256" key="2">
    <source>
        <dbReference type="ARBA" id="ARBA00022670"/>
    </source>
</evidence>
<evidence type="ECO:0000256" key="5">
    <source>
        <dbReference type="ARBA" id="ARBA00022722"/>
    </source>
</evidence>
<dbReference type="Pfam" id="PF08284">
    <property type="entry name" value="RVP_2"/>
    <property type="match status" value="1"/>
</dbReference>
<keyword evidence="6" id="KW-0479">Metal-binding</keyword>
<dbReference type="Proteomes" id="UP001151760">
    <property type="component" value="Unassembled WGS sequence"/>
</dbReference>
<evidence type="ECO:0000256" key="1">
    <source>
        <dbReference type="ARBA" id="ARBA00012493"/>
    </source>
</evidence>
<evidence type="ECO:0000256" key="8">
    <source>
        <dbReference type="ARBA" id="ARBA00022759"/>
    </source>
</evidence>
<feature type="region of interest" description="Disordered" evidence="16">
    <location>
        <begin position="184"/>
        <end position="274"/>
    </location>
</feature>
<feature type="compositionally biased region" description="Low complexity" evidence="16">
    <location>
        <begin position="1482"/>
        <end position="1491"/>
    </location>
</feature>
<feature type="region of interest" description="Disordered" evidence="16">
    <location>
        <begin position="1482"/>
        <end position="1508"/>
    </location>
</feature>
<feature type="compositionally biased region" description="Basic and acidic residues" evidence="16">
    <location>
        <begin position="212"/>
        <end position="252"/>
    </location>
</feature>
<dbReference type="InterPro" id="IPR043502">
    <property type="entry name" value="DNA/RNA_pol_sf"/>
</dbReference>
<keyword evidence="15" id="KW-0233">DNA recombination</keyword>
<dbReference type="InterPro" id="IPR056924">
    <property type="entry name" value="SH3_Tf2-1"/>
</dbReference>
<dbReference type="Gene3D" id="2.40.70.10">
    <property type="entry name" value="Acid Proteases"/>
    <property type="match status" value="1"/>
</dbReference>
<dbReference type="InterPro" id="IPR043128">
    <property type="entry name" value="Rev_trsase/Diguanyl_cyclase"/>
</dbReference>
<dbReference type="Pfam" id="PF24626">
    <property type="entry name" value="SH3_Tf2-1"/>
    <property type="match status" value="1"/>
</dbReference>
<keyword evidence="2" id="KW-0645">Protease</keyword>
<dbReference type="InterPro" id="IPR041588">
    <property type="entry name" value="Integrase_H2C2"/>
</dbReference>
<feature type="domain" description="Integrase catalytic" evidence="17">
    <location>
        <begin position="1058"/>
        <end position="1181"/>
    </location>
</feature>
<dbReference type="EC" id="2.7.7.49" evidence="1"/>
<keyword evidence="8" id="KW-0255">Endonuclease</keyword>
<dbReference type="PANTHER" id="PTHR37984:SF5">
    <property type="entry name" value="PROTEIN NYNRIN-LIKE"/>
    <property type="match status" value="1"/>
</dbReference>
<keyword evidence="19" id="KW-1185">Reference proteome</keyword>
<dbReference type="CDD" id="cd00303">
    <property type="entry name" value="retropepsin_like"/>
    <property type="match status" value="1"/>
</dbReference>
<gene>
    <name evidence="18" type="ORF">Tco_0824300</name>
</gene>
<keyword evidence="13" id="KW-0239">DNA-directed DNA polymerase</keyword>
<dbReference type="InterPro" id="IPR021109">
    <property type="entry name" value="Peptidase_aspartic_dom_sf"/>
</dbReference>
<dbReference type="InterPro" id="IPR005162">
    <property type="entry name" value="Retrotrans_gag_dom"/>
</dbReference>
<name>A0ABQ5ALD9_9ASTR</name>
<dbReference type="PROSITE" id="PS00141">
    <property type="entry name" value="ASP_PROTEASE"/>
    <property type="match status" value="1"/>
</dbReference>
<evidence type="ECO:0000256" key="14">
    <source>
        <dbReference type="ARBA" id="ARBA00023125"/>
    </source>
</evidence>
<evidence type="ECO:0000256" key="15">
    <source>
        <dbReference type="ARBA" id="ARBA00023172"/>
    </source>
</evidence>
<dbReference type="EMBL" id="BQNB010012401">
    <property type="protein sequence ID" value="GJT03131.1"/>
    <property type="molecule type" value="Genomic_DNA"/>
</dbReference>
<keyword evidence="7" id="KW-0064">Aspartyl protease</keyword>
<evidence type="ECO:0000256" key="9">
    <source>
        <dbReference type="ARBA" id="ARBA00022801"/>
    </source>
</evidence>
<dbReference type="SUPFAM" id="SSF56672">
    <property type="entry name" value="DNA/RNA polymerases"/>
    <property type="match status" value="1"/>
</dbReference>
<dbReference type="Pfam" id="PF17921">
    <property type="entry name" value="Integrase_H2C2"/>
    <property type="match status" value="1"/>
</dbReference>
<dbReference type="CDD" id="cd00024">
    <property type="entry name" value="CD_CSD"/>
    <property type="match status" value="1"/>
</dbReference>
<keyword evidence="14" id="KW-0238">DNA-binding</keyword>
<organism evidence="18 19">
    <name type="scientific">Tanacetum coccineum</name>
    <dbReference type="NCBI Taxonomy" id="301880"/>
    <lineage>
        <taxon>Eukaryota</taxon>
        <taxon>Viridiplantae</taxon>
        <taxon>Streptophyta</taxon>
        <taxon>Embryophyta</taxon>
        <taxon>Tracheophyta</taxon>
        <taxon>Spermatophyta</taxon>
        <taxon>Magnoliopsida</taxon>
        <taxon>eudicotyledons</taxon>
        <taxon>Gunneridae</taxon>
        <taxon>Pentapetalae</taxon>
        <taxon>asterids</taxon>
        <taxon>campanulids</taxon>
        <taxon>Asterales</taxon>
        <taxon>Asteraceae</taxon>
        <taxon>Asteroideae</taxon>
        <taxon>Anthemideae</taxon>
        <taxon>Anthemidinae</taxon>
        <taxon>Tanacetum</taxon>
    </lineage>
</organism>
<dbReference type="InterPro" id="IPR001969">
    <property type="entry name" value="Aspartic_peptidase_AS"/>
</dbReference>
<dbReference type="Gene3D" id="1.10.340.70">
    <property type="match status" value="1"/>
</dbReference>
<evidence type="ECO:0000256" key="10">
    <source>
        <dbReference type="ARBA" id="ARBA00022842"/>
    </source>
</evidence>
<comment type="caution">
    <text evidence="18">The sequence shown here is derived from an EMBL/GenBank/DDBJ whole genome shotgun (WGS) entry which is preliminary data.</text>
</comment>
<evidence type="ECO:0000313" key="19">
    <source>
        <dbReference type="Proteomes" id="UP001151760"/>
    </source>
</evidence>
<dbReference type="Pfam" id="PF03732">
    <property type="entry name" value="Retrotrans_gag"/>
    <property type="match status" value="1"/>
</dbReference>
<keyword evidence="5" id="KW-0540">Nuclease</keyword>
<keyword evidence="4" id="KW-0548">Nucleotidyltransferase</keyword>
<dbReference type="Gene3D" id="3.30.70.270">
    <property type="match status" value="3"/>
</dbReference>
<evidence type="ECO:0000256" key="4">
    <source>
        <dbReference type="ARBA" id="ARBA00022695"/>
    </source>
</evidence>
<evidence type="ECO:0000256" key="7">
    <source>
        <dbReference type="ARBA" id="ARBA00022750"/>
    </source>
</evidence>
<evidence type="ECO:0000256" key="13">
    <source>
        <dbReference type="ARBA" id="ARBA00022932"/>
    </source>
</evidence>
<keyword evidence="12" id="KW-0695">RNA-directed DNA polymerase</keyword>
<evidence type="ECO:0000256" key="16">
    <source>
        <dbReference type="SAM" id="MobiDB-lite"/>
    </source>
</evidence>
<evidence type="ECO:0000313" key="18">
    <source>
        <dbReference type="EMBL" id="GJT03131.1"/>
    </source>
</evidence>
<feature type="compositionally biased region" description="Low complexity" evidence="16">
    <location>
        <begin position="257"/>
        <end position="272"/>
    </location>
</feature>
<sequence length="1668" mass="191110">MAPRRNRVNNEADPAFTAAVTQAIADLLPTLTARITDKIRQNENNRNNVNRRNARRVNTRGSVKAENWIAHIEKIFEVLGCGDQFKARLATYKLEGDAHSWWRAYKQAKGGDAYVATLSWNDFCDICFLQYFPYFEKEKCEREYKSIRQLLEETSTEFMKRFLRLAAQVANAARNVEIFHDRSKNEINNKRDRDGHRIRPSDTPSHGPNQRAYDRRNSERYGNNDRYNDRQGNSDRHGNNRQRSWRDRDQHVRGQPYSRSYGSSSQRGNSNQASIPTCNQCGKHHPGDTCYKATCACFICGQGGHLAKDDGKNREVNNTGNGNNKQHTTWGRVPALTINQEANAPGTILGTLYMYDRDVFVLFDTGATHSVVSLAFSKHSKVPSTLLDYALSISTPIKNNVVIGHEYRDCPLRFDDKIRSANLLPLEMSDFDIILGMDWLTEHRATIDCYSKRVIFGDLNNPEFIYHGSRLGKPLKIISALKAQTLISRGCKGFLASIKDTLLDGPRLESHPVVQNFPDVFPDELPGLPPEREVKFTIELIPGAQPISKAPYRMASVELKELKDQLQELLERGFIQPSVSPWGAQYPLPRIDDLFDQLQGAKFFSKIDLRSGYHQLRVKEQDVSKTAFRTRYGHYEFLVMPFGLTNAPATREEHEDHLRIVLEILRQKKLYAKFSKCDFWLGQVAFLGHIVSADGISMDPAKVEAITKWPRPTTVTEVRSFLGLAGYYRRFVEGFSLLALPLTKLMRKGEKFVWNEEREKSFEELKRRLVSSPVLTLPSGTGGYQIYSDASKKGLGCVLMQHGKVIAYASRQLKPYEENYPTHDLELAAVVFTLKIWRHYLYGETCDIFTDHKSLKYIFTQKELNMRQRRWLELLKDYDANIQYHPGKANVVADALSRKNSGTMACLKIQPEIIKDLELMEVELVVRGSEGYIASLKIEPNLILRIKEAQKEDGELWSVVQNMKKGKQEEFRVDEHGVIWYGNRLCVPDDSSLREAILTEAHSSPFSIHPGSTKMYRDLKQNFWWNGMKQEVARFVAKCLTCQQVKIEHQRASGLLQPLDIPTWKWEQISMDFVTRLPRTFKKNDAIWVVVDRLTKSAHFLPIQQGYSGSKLVEIFQQEIIRLHGTPASIVFDRDPRFASRFWNGLQNAWGMRLKFSTAFHPQTNGQTECTIQTLEDMLRSCALEWTGNWDEAPICWNDVGERVIEGPELVEVTNEKVAIAKEKLKEARSRQKSYADRHRRALEFKSGDRMFLKVSQCRGVRRFGLKRKLSPRFIGPFKILDRVGEVSYRLALPPQLSHVHNVFHVSLLRGYNYHPYHVVQYPFDKIREDLSFAEEPEAILDRQERVMRKKTIPLVKVLWKNHPAREATWENEELMRIDYPHFFSRFALSFVPMPELLLAMEVPWPRHCGTNGVTLSVTVGRMDASLANMSQPHFFSLRQMAPRRNRVNNEADPAFTAAVAQAVADLLPTLTARITDEIRQNENNGNNVNRRNARRVNTGGSGNDGDAQPTDIHVWLERFQKQKPQTFSSASTPVEAENWIAHIEKIFEVLGCGDQFKARLATYKLEGDAHSWWRAYKQAKGGDAYVANADLETTRVLRNVAQVANAARNIEIFRDRSKNEGNNKRDRDGHRIWTIKTPHPIGSSQRFMIAGTSGPGVGKVIDEGKND</sequence>
<dbReference type="SUPFAM" id="SSF54160">
    <property type="entry name" value="Chromo domain-like"/>
    <property type="match status" value="1"/>
</dbReference>
<reference evidence="18" key="2">
    <citation type="submission" date="2022-01" db="EMBL/GenBank/DDBJ databases">
        <authorList>
            <person name="Yamashiro T."/>
            <person name="Shiraishi A."/>
            <person name="Satake H."/>
            <person name="Nakayama K."/>
        </authorList>
    </citation>
    <scope>NUCLEOTIDE SEQUENCE</scope>
</reference>
<dbReference type="InterPro" id="IPR001584">
    <property type="entry name" value="Integrase_cat-core"/>
</dbReference>
<proteinExistence type="predicted"/>
<dbReference type="Gene3D" id="3.10.10.10">
    <property type="entry name" value="HIV Type 1 Reverse Transcriptase, subunit A, domain 1"/>
    <property type="match status" value="2"/>
</dbReference>
<dbReference type="InterPro" id="IPR041373">
    <property type="entry name" value="RT_RNaseH"/>
</dbReference>
<keyword evidence="9" id="KW-0378">Hydrolase</keyword>
<dbReference type="SUPFAM" id="SSF53098">
    <property type="entry name" value="Ribonuclease H-like"/>
    <property type="match status" value="1"/>
</dbReference>
<dbReference type="InterPro" id="IPR050951">
    <property type="entry name" value="Retrovirus_Pol_polyprotein"/>
</dbReference>
<keyword evidence="11" id="KW-0229">DNA integration</keyword>
<dbReference type="CDD" id="cd09274">
    <property type="entry name" value="RNase_HI_RT_Ty3"/>
    <property type="match status" value="1"/>
</dbReference>
<evidence type="ECO:0000256" key="6">
    <source>
        <dbReference type="ARBA" id="ARBA00022723"/>
    </source>
</evidence>
<dbReference type="PROSITE" id="PS50994">
    <property type="entry name" value="INTEGRASE"/>
    <property type="match status" value="1"/>
</dbReference>
<evidence type="ECO:0000256" key="11">
    <source>
        <dbReference type="ARBA" id="ARBA00022908"/>
    </source>
</evidence>
<evidence type="ECO:0000256" key="12">
    <source>
        <dbReference type="ARBA" id="ARBA00022918"/>
    </source>
</evidence>
<dbReference type="InterPro" id="IPR036397">
    <property type="entry name" value="RNaseH_sf"/>
</dbReference>
<protein>
    <recommendedName>
        <fullName evidence="1">RNA-directed DNA polymerase</fullName>
        <ecNumber evidence="1">2.7.7.49</ecNumber>
    </recommendedName>
</protein>
<dbReference type="SUPFAM" id="SSF50630">
    <property type="entry name" value="Acid proteases"/>
    <property type="match status" value="1"/>
</dbReference>